<evidence type="ECO:0000256" key="1">
    <source>
        <dbReference type="SAM" id="MobiDB-lite"/>
    </source>
</evidence>
<feature type="compositionally biased region" description="Basic and acidic residues" evidence="1">
    <location>
        <begin position="28"/>
        <end position="42"/>
    </location>
</feature>
<comment type="caution">
    <text evidence="2">The sequence shown here is derived from an EMBL/GenBank/DDBJ whole genome shotgun (WGS) entry which is preliminary data.</text>
</comment>
<organism evidence="2 3">
    <name type="scientific">Acinetobacter bouvetii</name>
    <dbReference type="NCBI Taxonomy" id="202951"/>
    <lineage>
        <taxon>Bacteria</taxon>
        <taxon>Pseudomonadati</taxon>
        <taxon>Pseudomonadota</taxon>
        <taxon>Gammaproteobacteria</taxon>
        <taxon>Moraxellales</taxon>
        <taxon>Moraxellaceae</taxon>
        <taxon>Acinetobacter</taxon>
    </lineage>
</organism>
<reference evidence="2 3" key="1">
    <citation type="submission" date="2020-02" db="EMBL/GenBank/DDBJ databases">
        <authorList>
            <person name="Chaudhuri R."/>
        </authorList>
    </citation>
    <scope>NUCLEOTIDE SEQUENCE [LARGE SCALE GENOMIC DNA]</scope>
    <source>
        <strain evidence="2">SFB21</strain>
    </source>
</reference>
<protein>
    <submittedName>
        <fullName evidence="2">Uncharacterized protein</fullName>
    </submittedName>
</protein>
<accession>A0A811GBS5</accession>
<sequence>MTGGTGPNHKGGKCVAAHTTKHHKANHEKKAEHKMMKEDKKAVPQGNMMHENKAPEKPAPKP</sequence>
<dbReference type="Proteomes" id="UP000489961">
    <property type="component" value="Unassembled WGS sequence"/>
</dbReference>
<gene>
    <name evidence="2" type="ORF">SFB21_1368</name>
</gene>
<proteinExistence type="predicted"/>
<dbReference type="EMBL" id="CADDTS010000024">
    <property type="protein sequence ID" value="CAB1213753.1"/>
    <property type="molecule type" value="Genomic_DNA"/>
</dbReference>
<dbReference type="AlphaFoldDB" id="A0A811GBS5"/>
<feature type="region of interest" description="Disordered" evidence="1">
    <location>
        <begin position="1"/>
        <end position="62"/>
    </location>
</feature>
<name>A0A811GBS5_9GAMM</name>
<evidence type="ECO:0000313" key="2">
    <source>
        <dbReference type="EMBL" id="CAB1213753.1"/>
    </source>
</evidence>
<evidence type="ECO:0000313" key="3">
    <source>
        <dbReference type="Proteomes" id="UP000489961"/>
    </source>
</evidence>
<feature type="compositionally biased region" description="Basic and acidic residues" evidence="1">
    <location>
        <begin position="50"/>
        <end position="62"/>
    </location>
</feature>